<proteinExistence type="predicted"/>
<evidence type="ECO:0000313" key="2">
    <source>
        <dbReference type="Proteomes" id="UP001314170"/>
    </source>
</evidence>
<dbReference type="AlphaFoldDB" id="A0AAV1QPT2"/>
<protein>
    <submittedName>
        <fullName evidence="1">Uncharacterized protein</fullName>
    </submittedName>
</protein>
<dbReference type="Proteomes" id="UP001314170">
    <property type="component" value="Unassembled WGS sequence"/>
</dbReference>
<evidence type="ECO:0000313" key="1">
    <source>
        <dbReference type="EMBL" id="CAK7323742.1"/>
    </source>
</evidence>
<keyword evidence="2" id="KW-1185">Reference proteome</keyword>
<accession>A0AAV1QPT2</accession>
<reference evidence="1 2" key="1">
    <citation type="submission" date="2024-01" db="EMBL/GenBank/DDBJ databases">
        <authorList>
            <person name="Waweru B."/>
        </authorList>
    </citation>
    <scope>NUCLEOTIDE SEQUENCE [LARGE SCALE GENOMIC DNA]</scope>
</reference>
<gene>
    <name evidence="1" type="ORF">DCAF_LOCUS1372</name>
</gene>
<name>A0AAV1QPT2_9ROSI</name>
<dbReference type="EMBL" id="CAWUPB010000131">
    <property type="protein sequence ID" value="CAK7323742.1"/>
    <property type="molecule type" value="Genomic_DNA"/>
</dbReference>
<organism evidence="1 2">
    <name type="scientific">Dovyalis caffra</name>
    <dbReference type="NCBI Taxonomy" id="77055"/>
    <lineage>
        <taxon>Eukaryota</taxon>
        <taxon>Viridiplantae</taxon>
        <taxon>Streptophyta</taxon>
        <taxon>Embryophyta</taxon>
        <taxon>Tracheophyta</taxon>
        <taxon>Spermatophyta</taxon>
        <taxon>Magnoliopsida</taxon>
        <taxon>eudicotyledons</taxon>
        <taxon>Gunneridae</taxon>
        <taxon>Pentapetalae</taxon>
        <taxon>rosids</taxon>
        <taxon>fabids</taxon>
        <taxon>Malpighiales</taxon>
        <taxon>Salicaceae</taxon>
        <taxon>Flacourtieae</taxon>
        <taxon>Dovyalis</taxon>
    </lineage>
</organism>
<comment type="caution">
    <text evidence="1">The sequence shown here is derived from an EMBL/GenBank/DDBJ whole genome shotgun (WGS) entry which is preliminary data.</text>
</comment>
<sequence>MILNYRNSMKWSCSDYRQNLGMKLKKHPCFWSLMERFYYFEEVRMRLFWGDYNYSNDGDLAIPCDRSIIVSVLRSLKFQGWAKCIPDSTPLKRIYEDGRFKDDAYDLLRFLRVVKSHLCEKKSNEAALKYINVDESEDYCSIEFVETMVSECFPGFLVETMEGDEAEQFFQPTRRTMLRIFL</sequence>